<keyword evidence="2 5" id="KW-0812">Transmembrane</keyword>
<dbReference type="Proteomes" id="UP000275408">
    <property type="component" value="Unassembled WGS sequence"/>
</dbReference>
<dbReference type="Pfam" id="PF00002">
    <property type="entry name" value="7tm_2"/>
    <property type="match status" value="1"/>
</dbReference>
<evidence type="ECO:0000256" key="5">
    <source>
        <dbReference type="SAM" id="Phobius"/>
    </source>
</evidence>
<proteinExistence type="predicted"/>
<dbReference type="GO" id="GO:0007166">
    <property type="term" value="P:cell surface receptor signaling pathway"/>
    <property type="evidence" value="ECO:0007669"/>
    <property type="project" value="InterPro"/>
</dbReference>
<dbReference type="PANTHER" id="PTHR12011">
    <property type="entry name" value="ADHESION G-PROTEIN COUPLED RECEPTOR"/>
    <property type="match status" value="1"/>
</dbReference>
<dbReference type="GO" id="GO:0004930">
    <property type="term" value="F:G protein-coupled receptor activity"/>
    <property type="evidence" value="ECO:0007669"/>
    <property type="project" value="InterPro"/>
</dbReference>
<protein>
    <recommendedName>
        <fullName evidence="6">G-protein coupled receptors family 2 profile 2 domain-containing protein</fullName>
    </recommendedName>
</protein>
<evidence type="ECO:0000256" key="2">
    <source>
        <dbReference type="ARBA" id="ARBA00022692"/>
    </source>
</evidence>
<feature type="domain" description="G-protein coupled receptors family 2 profile 2" evidence="6">
    <location>
        <begin position="1"/>
        <end position="77"/>
    </location>
</feature>
<keyword evidence="3 5" id="KW-1133">Transmembrane helix</keyword>
<dbReference type="Gene3D" id="1.20.1070.10">
    <property type="entry name" value="Rhodopsin 7-helix transmembrane proteins"/>
    <property type="match status" value="1"/>
</dbReference>
<accession>A0A3M6ULQ0</accession>
<dbReference type="InterPro" id="IPR000832">
    <property type="entry name" value="GPCR_2_secretin-like"/>
</dbReference>
<evidence type="ECO:0000313" key="7">
    <source>
        <dbReference type="EMBL" id="RMX54596.1"/>
    </source>
</evidence>
<feature type="transmembrane region" description="Helical" evidence="5">
    <location>
        <begin position="21"/>
        <end position="46"/>
    </location>
</feature>
<dbReference type="AlphaFoldDB" id="A0A3M6ULQ0"/>
<dbReference type="EMBL" id="RCHS01001236">
    <property type="protein sequence ID" value="RMX54596.1"/>
    <property type="molecule type" value="Genomic_DNA"/>
</dbReference>
<comment type="caution">
    <text evidence="7">The sequence shown here is derived from an EMBL/GenBank/DDBJ whole genome shotgun (WGS) entry which is preliminary data.</text>
</comment>
<name>A0A3M6ULQ0_POCDA</name>
<evidence type="ECO:0000256" key="3">
    <source>
        <dbReference type="ARBA" id="ARBA00022989"/>
    </source>
</evidence>
<gene>
    <name evidence="7" type="ORF">pdam_00023675</name>
</gene>
<dbReference type="GO" id="GO:0005886">
    <property type="term" value="C:plasma membrane"/>
    <property type="evidence" value="ECO:0007669"/>
    <property type="project" value="TreeGrafter"/>
</dbReference>
<dbReference type="InterPro" id="IPR017981">
    <property type="entry name" value="GPCR_2-like_7TM"/>
</dbReference>
<evidence type="ECO:0000256" key="4">
    <source>
        <dbReference type="ARBA" id="ARBA00023136"/>
    </source>
</evidence>
<evidence type="ECO:0000313" key="8">
    <source>
        <dbReference type="Proteomes" id="UP000275408"/>
    </source>
</evidence>
<sequence length="77" mass="9092">MKFFTCLSDAHPCEELYENSFFLQAACVTIAVLIQYFLMAAFHWMLIEGIDLYFFVVKVYNINTKMYMYHVISWGIG</sequence>
<reference evidence="7 8" key="1">
    <citation type="journal article" date="2018" name="Sci. Rep.">
        <title>Comparative analysis of the Pocillopora damicornis genome highlights role of immune system in coral evolution.</title>
        <authorList>
            <person name="Cunning R."/>
            <person name="Bay R.A."/>
            <person name="Gillette P."/>
            <person name="Baker A.C."/>
            <person name="Traylor-Knowles N."/>
        </authorList>
    </citation>
    <scope>NUCLEOTIDE SEQUENCE [LARGE SCALE GENOMIC DNA]</scope>
    <source>
        <strain evidence="7">RSMAS</strain>
        <tissue evidence="7">Whole animal</tissue>
    </source>
</reference>
<dbReference type="PANTHER" id="PTHR12011:SF347">
    <property type="entry name" value="FI21270P1-RELATED"/>
    <property type="match status" value="1"/>
</dbReference>
<dbReference type="PROSITE" id="PS50261">
    <property type="entry name" value="G_PROTEIN_RECEP_F2_4"/>
    <property type="match status" value="1"/>
</dbReference>
<keyword evidence="4 5" id="KW-0472">Membrane</keyword>
<comment type="subcellular location">
    <subcellularLocation>
        <location evidence="1">Membrane</location>
        <topology evidence="1">Multi-pass membrane protein</topology>
    </subcellularLocation>
</comment>
<evidence type="ECO:0000256" key="1">
    <source>
        <dbReference type="ARBA" id="ARBA00004141"/>
    </source>
</evidence>
<keyword evidence="8" id="KW-1185">Reference proteome</keyword>
<organism evidence="7 8">
    <name type="scientific">Pocillopora damicornis</name>
    <name type="common">Cauliflower coral</name>
    <name type="synonym">Millepora damicornis</name>
    <dbReference type="NCBI Taxonomy" id="46731"/>
    <lineage>
        <taxon>Eukaryota</taxon>
        <taxon>Metazoa</taxon>
        <taxon>Cnidaria</taxon>
        <taxon>Anthozoa</taxon>
        <taxon>Hexacorallia</taxon>
        <taxon>Scleractinia</taxon>
        <taxon>Astrocoeniina</taxon>
        <taxon>Pocilloporidae</taxon>
        <taxon>Pocillopora</taxon>
    </lineage>
</organism>
<evidence type="ECO:0000259" key="6">
    <source>
        <dbReference type="PROSITE" id="PS50261"/>
    </source>
</evidence>